<keyword evidence="3" id="KW-1185">Reference proteome</keyword>
<feature type="region of interest" description="Disordered" evidence="1">
    <location>
        <begin position="33"/>
        <end position="74"/>
    </location>
</feature>
<proteinExistence type="predicted"/>
<evidence type="ECO:0000256" key="1">
    <source>
        <dbReference type="SAM" id="MobiDB-lite"/>
    </source>
</evidence>
<reference evidence="2 3" key="1">
    <citation type="submission" date="2016-07" db="EMBL/GenBank/DDBJ databases">
        <title>Pervasive Adenine N6-methylation of Active Genes in Fungi.</title>
        <authorList>
            <consortium name="DOE Joint Genome Institute"/>
            <person name="Mondo S.J."/>
            <person name="Dannebaum R.O."/>
            <person name="Kuo R.C."/>
            <person name="Labutti K."/>
            <person name="Haridas S."/>
            <person name="Kuo A."/>
            <person name="Salamov A."/>
            <person name="Ahrendt S.R."/>
            <person name="Lipzen A."/>
            <person name="Sullivan W."/>
            <person name="Andreopoulos W.B."/>
            <person name="Clum A."/>
            <person name="Lindquist E."/>
            <person name="Daum C."/>
            <person name="Ramamoorthy G.K."/>
            <person name="Gryganskyi A."/>
            <person name="Culley D."/>
            <person name="Magnuson J.K."/>
            <person name="James T.Y."/>
            <person name="O'Malley M.A."/>
            <person name="Stajich J.E."/>
            <person name="Spatafora J.W."/>
            <person name="Visel A."/>
            <person name="Grigoriev I.V."/>
        </authorList>
    </citation>
    <scope>NUCLEOTIDE SEQUENCE [LARGE SCALE GENOMIC DNA]</scope>
    <source>
        <strain evidence="2 3">JEL800</strain>
    </source>
</reference>
<organism evidence="2 3">
    <name type="scientific">Rhizoclosmatium globosum</name>
    <dbReference type="NCBI Taxonomy" id="329046"/>
    <lineage>
        <taxon>Eukaryota</taxon>
        <taxon>Fungi</taxon>
        <taxon>Fungi incertae sedis</taxon>
        <taxon>Chytridiomycota</taxon>
        <taxon>Chytridiomycota incertae sedis</taxon>
        <taxon>Chytridiomycetes</taxon>
        <taxon>Chytridiales</taxon>
        <taxon>Chytriomycetaceae</taxon>
        <taxon>Rhizoclosmatium</taxon>
    </lineage>
</organism>
<accession>A0A1Y2B2X8</accession>
<feature type="compositionally biased region" description="Basic and acidic residues" evidence="1">
    <location>
        <begin position="33"/>
        <end position="64"/>
    </location>
</feature>
<protein>
    <submittedName>
        <fullName evidence="2">Uncharacterized protein</fullName>
    </submittedName>
</protein>
<evidence type="ECO:0000313" key="2">
    <source>
        <dbReference type="EMBL" id="ORY28910.1"/>
    </source>
</evidence>
<sequence>MVVQEDKVVDVVKKKKIPKVVVVEELADDRKGGWDEVKGKADSSWRRKWKEDTPKPAKSKKEAAARASGGSGGMTTFQAEYLWLIASANTTGAASLAIQKESQATNL</sequence>
<comment type="caution">
    <text evidence="2">The sequence shown here is derived from an EMBL/GenBank/DDBJ whole genome shotgun (WGS) entry which is preliminary data.</text>
</comment>
<evidence type="ECO:0000313" key="3">
    <source>
        <dbReference type="Proteomes" id="UP000193642"/>
    </source>
</evidence>
<dbReference type="Proteomes" id="UP000193642">
    <property type="component" value="Unassembled WGS sequence"/>
</dbReference>
<dbReference type="AlphaFoldDB" id="A0A1Y2B2X8"/>
<dbReference type="EMBL" id="MCGO01000091">
    <property type="protein sequence ID" value="ORY28910.1"/>
    <property type="molecule type" value="Genomic_DNA"/>
</dbReference>
<gene>
    <name evidence="2" type="ORF">BCR33DRAFT_793203</name>
</gene>
<name>A0A1Y2B2X8_9FUNG</name>